<evidence type="ECO:0000256" key="1">
    <source>
        <dbReference type="ARBA" id="ARBA00004442"/>
    </source>
</evidence>
<dbReference type="Pfam" id="PF14322">
    <property type="entry name" value="SusD-like_3"/>
    <property type="match status" value="1"/>
</dbReference>
<evidence type="ECO:0000256" key="3">
    <source>
        <dbReference type="ARBA" id="ARBA00022729"/>
    </source>
</evidence>
<dbReference type="AlphaFoldDB" id="A0A291QY77"/>
<evidence type="ECO:0000313" key="8">
    <source>
        <dbReference type="EMBL" id="ATL48887.1"/>
    </source>
</evidence>
<dbReference type="KEGG" id="cbae:COR50_17895"/>
<dbReference type="InterPro" id="IPR033985">
    <property type="entry name" value="SusD-like_N"/>
</dbReference>
<accession>A0A291QY77</accession>
<evidence type="ECO:0000256" key="5">
    <source>
        <dbReference type="ARBA" id="ARBA00023237"/>
    </source>
</evidence>
<reference evidence="8 9" key="1">
    <citation type="submission" date="2017-10" db="EMBL/GenBank/DDBJ databases">
        <title>Paenichitinophaga pekingensis gen. nov., sp. nov., isolated from activated sludge.</title>
        <authorList>
            <person name="Jin D."/>
            <person name="Kong X."/>
            <person name="Deng Y."/>
            <person name="Bai Z."/>
        </authorList>
    </citation>
    <scope>NUCLEOTIDE SEQUENCE [LARGE SCALE GENOMIC DNA]</scope>
    <source>
        <strain evidence="8 9">13</strain>
    </source>
</reference>
<name>A0A291QY77_9BACT</name>
<evidence type="ECO:0000313" key="9">
    <source>
        <dbReference type="Proteomes" id="UP000220133"/>
    </source>
</evidence>
<organism evidence="8 9">
    <name type="scientific">Chitinophaga caeni</name>
    <dbReference type="NCBI Taxonomy" id="2029983"/>
    <lineage>
        <taxon>Bacteria</taxon>
        <taxon>Pseudomonadati</taxon>
        <taxon>Bacteroidota</taxon>
        <taxon>Chitinophagia</taxon>
        <taxon>Chitinophagales</taxon>
        <taxon>Chitinophagaceae</taxon>
        <taxon>Chitinophaga</taxon>
    </lineage>
</organism>
<comment type="subcellular location">
    <subcellularLocation>
        <location evidence="1">Cell outer membrane</location>
    </subcellularLocation>
</comment>
<keyword evidence="9" id="KW-1185">Reference proteome</keyword>
<keyword evidence="4" id="KW-0472">Membrane</keyword>
<evidence type="ECO:0000256" key="4">
    <source>
        <dbReference type="ARBA" id="ARBA00023136"/>
    </source>
</evidence>
<keyword evidence="5" id="KW-0998">Cell outer membrane</keyword>
<keyword evidence="3" id="KW-0732">Signal</keyword>
<feature type="domain" description="SusD-like N-terminal" evidence="7">
    <location>
        <begin position="68"/>
        <end position="223"/>
    </location>
</feature>
<gene>
    <name evidence="8" type="ORF">COR50_17895</name>
</gene>
<dbReference type="InterPro" id="IPR011990">
    <property type="entry name" value="TPR-like_helical_dom_sf"/>
</dbReference>
<dbReference type="Proteomes" id="UP000220133">
    <property type="component" value="Chromosome"/>
</dbReference>
<evidence type="ECO:0000256" key="2">
    <source>
        <dbReference type="ARBA" id="ARBA00006275"/>
    </source>
</evidence>
<dbReference type="PROSITE" id="PS51257">
    <property type="entry name" value="PROKAR_LIPOPROTEIN"/>
    <property type="match status" value="1"/>
</dbReference>
<protein>
    <submittedName>
        <fullName evidence="8">RagB/SusD family nutrient uptake outer membrane protein</fullName>
    </submittedName>
</protein>
<evidence type="ECO:0000259" key="6">
    <source>
        <dbReference type="Pfam" id="PF07980"/>
    </source>
</evidence>
<proteinExistence type="inferred from homology"/>
<dbReference type="GO" id="GO:0009279">
    <property type="term" value="C:cell outer membrane"/>
    <property type="evidence" value="ECO:0007669"/>
    <property type="project" value="UniProtKB-SubCell"/>
</dbReference>
<dbReference type="Gene3D" id="1.25.40.390">
    <property type="match status" value="1"/>
</dbReference>
<dbReference type="OrthoDB" id="697229at2"/>
<evidence type="ECO:0000259" key="7">
    <source>
        <dbReference type="Pfam" id="PF14322"/>
    </source>
</evidence>
<dbReference type="Pfam" id="PF07980">
    <property type="entry name" value="SusD_RagB"/>
    <property type="match status" value="1"/>
</dbReference>
<dbReference type="InterPro" id="IPR012944">
    <property type="entry name" value="SusD_RagB_dom"/>
</dbReference>
<sequence length="452" mass="50840">MKLSKIFIAIISTASLFQSCSNYTDIKTGGALTPGEYENYRYLMNNMGVLERSIDMPDMTSDDIEYLDTTMQTSLALSFRNAYTWSENFYDATSEDPDWGLLYASNYYCNLVIKDVMSSTDGTLEEKEGLIAEARVHRAYNYFTLVNEYGRQYNEATAATDLGVPLILEPNVSITPVRATVKAAYDLVLADLKSAIADLPAKPRYNIYPSKAAAYALLARVYLQMGNYTPAGLYADSALSIQNTLLDLPTVATMPLRLDNPEIILSKKAGQSHAYSAYQVLSSDLLSLFDTNDFRYSKLTRDLTTNGKTFRVNNMESLNYENRNIGPSVPEMMLVAAECKARNNEVAAAMEILNTLRAKRFNPGDLILLNASNADEALEIVIEERRRELMFKCARWFDQKRLFNDSRFAKNISRTNLVTGQTAVLEPGSNRYLFPVPLYNIQLNPSLEQNPR</sequence>
<dbReference type="EMBL" id="CP023777">
    <property type="protein sequence ID" value="ATL48887.1"/>
    <property type="molecule type" value="Genomic_DNA"/>
</dbReference>
<feature type="domain" description="RagB/SusD" evidence="6">
    <location>
        <begin position="331"/>
        <end position="451"/>
    </location>
</feature>
<dbReference type="RefSeq" id="WP_098195258.1">
    <property type="nucleotide sequence ID" value="NZ_CP023777.1"/>
</dbReference>
<comment type="similarity">
    <text evidence="2">Belongs to the SusD family.</text>
</comment>
<dbReference type="SUPFAM" id="SSF48452">
    <property type="entry name" value="TPR-like"/>
    <property type="match status" value="1"/>
</dbReference>